<evidence type="ECO:0000313" key="8">
    <source>
        <dbReference type="Proteomes" id="UP000228987"/>
    </source>
</evidence>
<feature type="transmembrane region" description="Helical" evidence="5">
    <location>
        <begin position="26"/>
        <end position="47"/>
    </location>
</feature>
<name>A0A2A5CA80_9GAMM</name>
<comment type="caution">
    <text evidence="7">The sequence shown here is derived from an EMBL/GenBank/DDBJ whole genome shotgun (WGS) entry which is preliminary data.</text>
</comment>
<proteinExistence type="predicted"/>
<protein>
    <recommendedName>
        <fullName evidence="6">Yip1 domain-containing protein</fullName>
    </recommendedName>
</protein>
<reference evidence="8" key="1">
    <citation type="submission" date="2017-08" db="EMBL/GenBank/DDBJ databases">
        <title>A dynamic microbial community with high functional redundancy inhabits the cold, oxic subseafloor aquifer.</title>
        <authorList>
            <person name="Tully B.J."/>
            <person name="Wheat C.G."/>
            <person name="Glazer B.T."/>
            <person name="Huber J.A."/>
        </authorList>
    </citation>
    <scope>NUCLEOTIDE SEQUENCE [LARGE SCALE GENOMIC DNA]</scope>
</reference>
<gene>
    <name evidence="7" type="ORF">COA71_10845</name>
</gene>
<dbReference type="Pfam" id="PF04893">
    <property type="entry name" value="Yip1"/>
    <property type="match status" value="1"/>
</dbReference>
<feature type="transmembrane region" description="Helical" evidence="5">
    <location>
        <begin position="205"/>
        <end position="225"/>
    </location>
</feature>
<evidence type="ECO:0000259" key="6">
    <source>
        <dbReference type="Pfam" id="PF04893"/>
    </source>
</evidence>
<dbReference type="AlphaFoldDB" id="A0A2A5CA80"/>
<keyword evidence="2 5" id="KW-0812">Transmembrane</keyword>
<evidence type="ECO:0000256" key="3">
    <source>
        <dbReference type="ARBA" id="ARBA00022989"/>
    </source>
</evidence>
<evidence type="ECO:0000256" key="5">
    <source>
        <dbReference type="SAM" id="Phobius"/>
    </source>
</evidence>
<evidence type="ECO:0000256" key="4">
    <source>
        <dbReference type="ARBA" id="ARBA00023136"/>
    </source>
</evidence>
<dbReference type="InterPro" id="IPR006977">
    <property type="entry name" value="Yip1_dom"/>
</dbReference>
<feature type="transmembrane region" description="Helical" evidence="5">
    <location>
        <begin position="83"/>
        <end position="111"/>
    </location>
</feature>
<accession>A0A2A5CA80</accession>
<dbReference type="EMBL" id="NVWI01000009">
    <property type="protein sequence ID" value="PCJ40350.1"/>
    <property type="molecule type" value="Genomic_DNA"/>
</dbReference>
<organism evidence="7 8">
    <name type="scientific">SAR86 cluster bacterium</name>
    <dbReference type="NCBI Taxonomy" id="2030880"/>
    <lineage>
        <taxon>Bacteria</taxon>
        <taxon>Pseudomonadati</taxon>
        <taxon>Pseudomonadota</taxon>
        <taxon>Gammaproteobacteria</taxon>
        <taxon>SAR86 cluster</taxon>
    </lineage>
</organism>
<feature type="domain" description="Yip1" evidence="6">
    <location>
        <begin position="7"/>
        <end position="222"/>
    </location>
</feature>
<evidence type="ECO:0000313" key="7">
    <source>
        <dbReference type="EMBL" id="PCJ40350.1"/>
    </source>
</evidence>
<evidence type="ECO:0000256" key="2">
    <source>
        <dbReference type="ARBA" id="ARBA00022692"/>
    </source>
</evidence>
<comment type="subcellular location">
    <subcellularLocation>
        <location evidence="1">Membrane</location>
        <topology evidence="1">Multi-pass membrane protein</topology>
    </subcellularLocation>
</comment>
<keyword evidence="3 5" id="KW-1133">Transmembrane helix</keyword>
<feature type="transmembrane region" description="Helical" evidence="5">
    <location>
        <begin position="172"/>
        <end position="193"/>
    </location>
</feature>
<dbReference type="GO" id="GO:0016020">
    <property type="term" value="C:membrane"/>
    <property type="evidence" value="ECO:0007669"/>
    <property type="project" value="UniProtKB-SubCell"/>
</dbReference>
<dbReference type="Proteomes" id="UP000228987">
    <property type="component" value="Unassembled WGS sequence"/>
</dbReference>
<sequence length="226" mass="25076">MFENFLNILIAPKKAFPLIKEKPSWFLPWLLISVLAASVQFGFYSLVDAEYLLDQLVQQSLLPGMGTNDLRVILQPVVDNKKILAISSAIGVPVGLLVLFLSNSIYFAFISKFTDDNVGFKRWFALSAWCTVPTVFSALGGWLVIITSGGLIDMNALNPFSFNFLFKTEGTFTGLFSFVNVITLWTLSLLILGYKNFTSSSTLKAALVVVLPYLLIFAIWALVLLL</sequence>
<feature type="transmembrane region" description="Helical" evidence="5">
    <location>
        <begin position="123"/>
        <end position="152"/>
    </location>
</feature>
<keyword evidence="4 5" id="KW-0472">Membrane</keyword>
<evidence type="ECO:0000256" key="1">
    <source>
        <dbReference type="ARBA" id="ARBA00004141"/>
    </source>
</evidence>